<evidence type="ECO:0000256" key="1">
    <source>
        <dbReference type="SAM" id="MobiDB-lite"/>
    </source>
</evidence>
<proteinExistence type="predicted"/>
<organism evidence="2">
    <name type="scientific">Athelia psychrophila</name>
    <dbReference type="NCBI Taxonomy" id="1759441"/>
    <lineage>
        <taxon>Eukaryota</taxon>
        <taxon>Fungi</taxon>
        <taxon>Dikarya</taxon>
        <taxon>Basidiomycota</taxon>
        <taxon>Agaricomycotina</taxon>
        <taxon>Agaricomycetes</taxon>
        <taxon>Agaricomycetidae</taxon>
        <taxon>Atheliales</taxon>
        <taxon>Atheliaceae</taxon>
        <taxon>Athelia</taxon>
    </lineage>
</organism>
<sequence length="271" mass="29896">MLAVECDKPKCVKLLVGSSTDGAGEEAVLRMQGILAKSALPPVRAQSRTDTDAARFLKQSVTLVGLGAKSFDQTVAGMYDVAEFMGRQMADGELKDWQPMQVGGHAAIAVGNRYFSWKNSKYAGEAVEFPRAVDPKGVLANMAGDNFVHTIDNDVDYTECNIHSETLTHHRYKPKDPATFKIGDIVEVKVSFVVIPSRVGGHVMQVILRGLTLLDNSFSKLARIQRMKANDLDSRKVAMVVKRPKGFDEADDDVRETSKKFKSMQLDEEDE</sequence>
<feature type="region of interest" description="Disordered" evidence="1">
    <location>
        <begin position="249"/>
        <end position="271"/>
    </location>
</feature>
<name>A0A166EII4_9AGAM</name>
<evidence type="ECO:0000313" key="2">
    <source>
        <dbReference type="EMBL" id="KZP15800.1"/>
    </source>
</evidence>
<dbReference type="EMBL" id="KV417600">
    <property type="protein sequence ID" value="KZP15800.1"/>
    <property type="molecule type" value="Genomic_DNA"/>
</dbReference>
<dbReference type="OrthoDB" id="3269456at2759"/>
<accession>A0A166EII4</accession>
<reference evidence="2" key="1">
    <citation type="journal article" date="2016" name="Mol. Biol. Evol.">
        <title>Comparative Genomics of Early-Diverging Mushroom-Forming Fungi Provides Insights into the Origins of Lignocellulose Decay Capabilities.</title>
        <authorList>
            <person name="Nagy L.G."/>
            <person name="Riley R."/>
            <person name="Tritt A."/>
            <person name="Adam C."/>
            <person name="Daum C."/>
            <person name="Floudas D."/>
            <person name="Sun H."/>
            <person name="Yadav J.S."/>
            <person name="Pangilinan J."/>
            <person name="Larsson K.H."/>
            <person name="Matsuura K."/>
            <person name="Barry K."/>
            <person name="Labutti K."/>
            <person name="Kuo R."/>
            <person name="Ohm R.A."/>
            <person name="Bhattacharya S.S."/>
            <person name="Shirouzu T."/>
            <person name="Yoshinaga Y."/>
            <person name="Martin F.M."/>
            <person name="Grigoriev I.V."/>
            <person name="Hibbett D.S."/>
        </authorList>
    </citation>
    <scope>NUCLEOTIDE SEQUENCE [LARGE SCALE GENOMIC DNA]</scope>
    <source>
        <strain evidence="2">CBS 109695</strain>
    </source>
</reference>
<gene>
    <name evidence="2" type="ORF">FIBSPDRAFT_749614</name>
</gene>
<dbReference type="AlphaFoldDB" id="A0A166EII4"/>
<protein>
    <submittedName>
        <fullName evidence="2">Uncharacterized protein</fullName>
    </submittedName>
</protein>